<evidence type="ECO:0000256" key="10">
    <source>
        <dbReference type="PROSITE-ProRule" id="PRU00042"/>
    </source>
</evidence>
<dbReference type="FunFam" id="3.30.160.60:FF:000193">
    <property type="entry name" value="Zinc finger protein 300"/>
    <property type="match status" value="1"/>
</dbReference>
<dbReference type="PROSITE" id="PS50157">
    <property type="entry name" value="ZINC_FINGER_C2H2_2"/>
    <property type="match status" value="5"/>
</dbReference>
<keyword evidence="5 10" id="KW-0863">Zinc-finger</keyword>
<feature type="domain" description="C2H2-type" evidence="12">
    <location>
        <begin position="254"/>
        <end position="281"/>
    </location>
</feature>
<evidence type="ECO:0000256" key="3">
    <source>
        <dbReference type="ARBA" id="ARBA00022723"/>
    </source>
</evidence>
<reference evidence="14" key="1">
    <citation type="submission" date="2025-08" db="UniProtKB">
        <authorList>
            <consortium name="RefSeq"/>
        </authorList>
    </citation>
    <scope>IDENTIFICATION</scope>
</reference>
<dbReference type="PROSITE" id="PS00028">
    <property type="entry name" value="ZINC_FINGER_C2H2_1"/>
    <property type="match status" value="5"/>
</dbReference>
<feature type="domain" description="C2H2-type" evidence="12">
    <location>
        <begin position="282"/>
        <end position="310"/>
    </location>
</feature>
<dbReference type="RefSeq" id="XP_029006546.1">
    <property type="nucleotide sequence ID" value="XM_029150713.3"/>
</dbReference>
<evidence type="ECO:0000256" key="4">
    <source>
        <dbReference type="ARBA" id="ARBA00022737"/>
    </source>
</evidence>
<accession>A0A6P7MIF9</accession>
<dbReference type="PANTHER" id="PTHR24394:SF44">
    <property type="entry name" value="ZINC FINGER PROTEIN 271-LIKE"/>
    <property type="match status" value="1"/>
</dbReference>
<dbReference type="Proteomes" id="UP000515150">
    <property type="component" value="Chromosome 5"/>
</dbReference>
<dbReference type="GO" id="GO:0008270">
    <property type="term" value="F:zinc ion binding"/>
    <property type="evidence" value="ECO:0007669"/>
    <property type="project" value="UniProtKB-KW"/>
</dbReference>
<dbReference type="FunFam" id="3.30.160.60:FF:000557">
    <property type="entry name" value="zinc finger and SCAN domain-containing protein 29"/>
    <property type="match status" value="1"/>
</dbReference>
<evidence type="ECO:0000256" key="6">
    <source>
        <dbReference type="ARBA" id="ARBA00022833"/>
    </source>
</evidence>
<evidence type="ECO:0000256" key="9">
    <source>
        <dbReference type="ARBA" id="ARBA00023242"/>
    </source>
</evidence>
<feature type="region of interest" description="Disordered" evidence="11">
    <location>
        <begin position="94"/>
        <end position="136"/>
    </location>
</feature>
<sequence length="345" mass="40138">MATATLQSFNVFLTDRLTAAAVDIYGFVEKTIVDYQEEVHRTKMENQRLQRLLDLIYKPEIRLHRADSSQNSLPRPTQGVCSLEQQIQRKNAKFPTASVYTQEDPPKQEWNPSEGQDEPGPSEVKEEEEVESKEEVWINGCREQTEEQAEDSDDGDALTKELIKTVQQLEDCRAAEESKEEEEEENPKHREKTSTTLYRCHICNYIFTKKNVLTWHLKTHESQGNFDCHICGKQIPCQSNLQNHMRVHTGERPYSCQFCGKCFKLKGHMTEHIRTHTGEKPFRCHICGKSFNRGSTLRKHVFAKHKEERPYKCEDCNELFTERLLLKKHLRKIHGIKLCTSQSTA</sequence>
<feature type="domain" description="C2H2-type" evidence="12">
    <location>
        <begin position="198"/>
        <end position="225"/>
    </location>
</feature>
<feature type="domain" description="C2H2-type" evidence="12">
    <location>
        <begin position="311"/>
        <end position="334"/>
    </location>
</feature>
<evidence type="ECO:0000256" key="5">
    <source>
        <dbReference type="ARBA" id="ARBA00022771"/>
    </source>
</evidence>
<keyword evidence="8" id="KW-0804">Transcription</keyword>
<evidence type="ECO:0000256" key="11">
    <source>
        <dbReference type="SAM" id="MobiDB-lite"/>
    </source>
</evidence>
<dbReference type="Pfam" id="PF00096">
    <property type="entry name" value="zf-C2H2"/>
    <property type="match status" value="5"/>
</dbReference>
<dbReference type="PANTHER" id="PTHR24394">
    <property type="entry name" value="ZINC FINGER PROTEIN"/>
    <property type="match status" value="1"/>
</dbReference>
<dbReference type="Gene3D" id="3.30.160.60">
    <property type="entry name" value="Classic Zinc Finger"/>
    <property type="match status" value="4"/>
</dbReference>
<evidence type="ECO:0000256" key="1">
    <source>
        <dbReference type="ARBA" id="ARBA00004123"/>
    </source>
</evidence>
<gene>
    <name evidence="14" type="primary">LOC114855516</name>
</gene>
<keyword evidence="13" id="KW-1185">Reference proteome</keyword>
<keyword evidence="7" id="KW-0805">Transcription regulation</keyword>
<comment type="similarity">
    <text evidence="2">Belongs to the krueppel C2H2-type zinc-finger protein family.</text>
</comment>
<evidence type="ECO:0000256" key="8">
    <source>
        <dbReference type="ARBA" id="ARBA00023163"/>
    </source>
</evidence>
<comment type="subcellular location">
    <subcellularLocation>
        <location evidence="1">Nucleus</location>
    </subcellularLocation>
</comment>
<dbReference type="GeneID" id="114855516"/>
<dbReference type="KEGG" id="bspl:114855516"/>
<dbReference type="OrthoDB" id="6077919at2759"/>
<organism evidence="13 14">
    <name type="scientific">Betta splendens</name>
    <name type="common">Siamese fighting fish</name>
    <dbReference type="NCBI Taxonomy" id="158456"/>
    <lineage>
        <taxon>Eukaryota</taxon>
        <taxon>Metazoa</taxon>
        <taxon>Chordata</taxon>
        <taxon>Craniata</taxon>
        <taxon>Vertebrata</taxon>
        <taxon>Euteleostomi</taxon>
        <taxon>Actinopterygii</taxon>
        <taxon>Neopterygii</taxon>
        <taxon>Teleostei</taxon>
        <taxon>Neoteleostei</taxon>
        <taxon>Acanthomorphata</taxon>
        <taxon>Anabantaria</taxon>
        <taxon>Anabantiformes</taxon>
        <taxon>Anabantoidei</taxon>
        <taxon>Osphronemidae</taxon>
        <taxon>Betta</taxon>
    </lineage>
</organism>
<dbReference type="AlphaFoldDB" id="A0A6P7MIF9"/>
<feature type="domain" description="C2H2-type" evidence="12">
    <location>
        <begin position="226"/>
        <end position="253"/>
    </location>
</feature>
<evidence type="ECO:0000256" key="7">
    <source>
        <dbReference type="ARBA" id="ARBA00023015"/>
    </source>
</evidence>
<evidence type="ECO:0000313" key="14">
    <source>
        <dbReference type="RefSeq" id="XP_029006546.1"/>
    </source>
</evidence>
<dbReference type="GO" id="GO:0000981">
    <property type="term" value="F:DNA-binding transcription factor activity, RNA polymerase II-specific"/>
    <property type="evidence" value="ECO:0007669"/>
    <property type="project" value="TreeGrafter"/>
</dbReference>
<evidence type="ECO:0000313" key="13">
    <source>
        <dbReference type="Proteomes" id="UP000515150"/>
    </source>
</evidence>
<keyword evidence="4" id="KW-0677">Repeat</keyword>
<dbReference type="GO" id="GO:0005634">
    <property type="term" value="C:nucleus"/>
    <property type="evidence" value="ECO:0007669"/>
    <property type="project" value="UniProtKB-SubCell"/>
</dbReference>
<dbReference type="SMART" id="SM00355">
    <property type="entry name" value="ZnF_C2H2"/>
    <property type="match status" value="5"/>
</dbReference>
<dbReference type="InterPro" id="IPR013087">
    <property type="entry name" value="Znf_C2H2_type"/>
</dbReference>
<dbReference type="FunCoup" id="A0A6P7MIF9">
    <property type="interactions" value="11"/>
</dbReference>
<evidence type="ECO:0000259" key="12">
    <source>
        <dbReference type="PROSITE" id="PS50157"/>
    </source>
</evidence>
<keyword evidence="3" id="KW-0479">Metal-binding</keyword>
<dbReference type="FunFam" id="3.30.160.60:FF:000145">
    <property type="entry name" value="Zinc finger protein 574"/>
    <property type="match status" value="1"/>
</dbReference>
<name>A0A6P7MIF9_BETSP</name>
<feature type="region of interest" description="Disordered" evidence="11">
    <location>
        <begin position="170"/>
        <end position="191"/>
    </location>
</feature>
<keyword evidence="6" id="KW-0862">Zinc</keyword>
<evidence type="ECO:0000256" key="2">
    <source>
        <dbReference type="ARBA" id="ARBA00006991"/>
    </source>
</evidence>
<proteinExistence type="inferred from homology"/>
<dbReference type="SUPFAM" id="SSF57667">
    <property type="entry name" value="beta-beta-alpha zinc fingers"/>
    <property type="match status" value="3"/>
</dbReference>
<protein>
    <submittedName>
        <fullName evidence="14">Zinc finger protein 771-like isoform X1</fullName>
    </submittedName>
</protein>
<dbReference type="InParanoid" id="A0A6P7MIF9"/>
<dbReference type="InterPro" id="IPR036236">
    <property type="entry name" value="Znf_C2H2_sf"/>
</dbReference>
<keyword evidence="9" id="KW-0539">Nucleus</keyword>